<gene>
    <name evidence="1" type="ORF">HX876_35375</name>
</gene>
<protein>
    <recommendedName>
        <fullName evidence="3">RHS repeat protein</fullName>
    </recommendedName>
</protein>
<feature type="non-terminal residue" evidence="1">
    <location>
        <position position="123"/>
    </location>
</feature>
<dbReference type="EMBL" id="JACAQD010000203">
    <property type="protein sequence ID" value="NWC37623.1"/>
    <property type="molecule type" value="Genomic_DNA"/>
</dbReference>
<proteinExistence type="predicted"/>
<dbReference type="Proteomes" id="UP000520592">
    <property type="component" value="Unassembled WGS sequence"/>
</dbReference>
<organism evidence="1 2">
    <name type="scientific">Pseudomonas gingeri</name>
    <dbReference type="NCBI Taxonomy" id="117681"/>
    <lineage>
        <taxon>Bacteria</taxon>
        <taxon>Pseudomonadati</taxon>
        <taxon>Pseudomonadota</taxon>
        <taxon>Gammaproteobacteria</taxon>
        <taxon>Pseudomonadales</taxon>
        <taxon>Pseudomonadaceae</taxon>
        <taxon>Pseudomonas</taxon>
    </lineage>
</organism>
<dbReference type="RefSeq" id="WP_177081326.1">
    <property type="nucleotide sequence ID" value="NZ_JACAQD010000203.1"/>
</dbReference>
<evidence type="ECO:0000313" key="2">
    <source>
        <dbReference type="Proteomes" id="UP000520592"/>
    </source>
</evidence>
<evidence type="ECO:0000313" key="1">
    <source>
        <dbReference type="EMBL" id="NWC37623.1"/>
    </source>
</evidence>
<reference evidence="1 2" key="1">
    <citation type="submission" date="2020-04" db="EMBL/GenBank/DDBJ databases">
        <title>Molecular characterization of pseudomonads from Agaricus bisporus reveal novel blotch 2 pathogens in Western Europe.</title>
        <authorList>
            <person name="Taparia T."/>
            <person name="Krijger M."/>
            <person name="Haynes E."/>
            <person name="Elpinstone J.G."/>
            <person name="Noble R."/>
            <person name="Van Der Wolf J."/>
        </authorList>
    </citation>
    <scope>NUCLEOTIDE SEQUENCE [LARGE SCALE GENOMIC DNA]</scope>
    <source>
        <strain evidence="1 2">IPO3737</strain>
    </source>
</reference>
<name>A0A7Y8CNF1_9PSED</name>
<evidence type="ECO:0008006" key="3">
    <source>
        <dbReference type="Google" id="ProtNLM"/>
    </source>
</evidence>
<sequence length="123" mass="13074">VTGDTLTETRELVGREGQSLESVRTLSLVTRNLLSVTGDGNCSLAMVFDASGRMVSEITSAGTPQQAGRTYAYHFKAGQKNAHLVTTDAQGNRAITYFDGIGRRVSEAELLAGDVEVHAGSWA</sequence>
<feature type="non-terminal residue" evidence="1">
    <location>
        <position position="1"/>
    </location>
</feature>
<dbReference type="AlphaFoldDB" id="A0A7Y8CNF1"/>
<accession>A0A7Y8CNF1</accession>
<comment type="caution">
    <text evidence="1">The sequence shown here is derived from an EMBL/GenBank/DDBJ whole genome shotgun (WGS) entry which is preliminary data.</text>
</comment>